<name>A0A5C4SZD0_9BACL</name>
<accession>A0A5C4SZD0</accession>
<dbReference type="GO" id="GO:0007165">
    <property type="term" value="P:signal transduction"/>
    <property type="evidence" value="ECO:0007669"/>
    <property type="project" value="UniProtKB-KW"/>
</dbReference>
<dbReference type="Gene3D" id="1.10.490.10">
    <property type="entry name" value="Globins"/>
    <property type="match status" value="1"/>
</dbReference>
<dbReference type="PANTHER" id="PTHR32089">
    <property type="entry name" value="METHYL-ACCEPTING CHEMOTAXIS PROTEIN MCPB"/>
    <property type="match status" value="1"/>
</dbReference>
<dbReference type="InterPro" id="IPR012292">
    <property type="entry name" value="Globin/Proto"/>
</dbReference>
<dbReference type="PROSITE" id="PS50111">
    <property type="entry name" value="CHEMOTAXIS_TRANSDUC_2"/>
    <property type="match status" value="1"/>
</dbReference>
<dbReference type="InterPro" id="IPR004089">
    <property type="entry name" value="MCPsignal_dom"/>
</dbReference>
<keyword evidence="6" id="KW-1185">Reference proteome</keyword>
<sequence length="470" mass="52276">MKISYTISIEEGTTSPRGASAMTKCPYHAFTSMFRNSSSAKPEAGPVLSEIRLRERDAAPKGDTLGNPEWTDQLKMIDLTEDDLRIIRGIQPFILERIDEVVDAFYKTVIDVEGLRSIIEKHSTVERLRETLRHHLTEMFSGRLDDEFVRKRLKIAEVHQRIGLEPKWYMGAFQNLQNTFLSVIQPYVRNGEESLLVGKAVTKLLNFEQQLVLEAYEKKNTEQRERQYDQIKGELKQAISAISQELAAITEQTNASTQELAAASAQVNDSVAHSAGKAIESRQLADAGTFKVTGLRTRIETIRHSSQQVEAAVTRLKESSRQIGGIVTIVKDISTQTNLLSLNASIEAARAGTHGAGFSVVAREVKKLSEDTREAVSQISKLIERSNEFTQQVVDSIQNVQRQVEAGQRESAQTGETFAQIVRSLESGLLEIGKAEKEMKSLVEAVGQVGEAAQKAAVSAERLDETMRNY</sequence>
<comment type="similarity">
    <text evidence="2">Belongs to the methyl-accepting chemotaxis (MCP) protein family.</text>
</comment>
<reference evidence="5 6" key="1">
    <citation type="submission" date="2019-05" db="EMBL/GenBank/DDBJ databases">
        <title>We sequenced the genome of Paenibacillus hemerocallicola KCTC 33185 for further insight into its adaptation and study the phylogeny of Paenibacillus.</title>
        <authorList>
            <person name="Narsing Rao M.P."/>
        </authorList>
    </citation>
    <scope>NUCLEOTIDE SEQUENCE [LARGE SCALE GENOMIC DNA]</scope>
    <source>
        <strain evidence="5 6">KCTC 33185</strain>
    </source>
</reference>
<dbReference type="CDD" id="cd01068">
    <property type="entry name" value="globin_sensor"/>
    <property type="match status" value="1"/>
</dbReference>
<dbReference type="GO" id="GO:0004888">
    <property type="term" value="F:transmembrane signaling receptor activity"/>
    <property type="evidence" value="ECO:0007669"/>
    <property type="project" value="InterPro"/>
</dbReference>
<dbReference type="InterPro" id="IPR009050">
    <property type="entry name" value="Globin-like_sf"/>
</dbReference>
<evidence type="ECO:0000313" key="6">
    <source>
        <dbReference type="Proteomes" id="UP000307943"/>
    </source>
</evidence>
<dbReference type="SMART" id="SM00283">
    <property type="entry name" value="MA"/>
    <property type="match status" value="1"/>
</dbReference>
<dbReference type="Pfam" id="PF11563">
    <property type="entry name" value="Protoglobin"/>
    <property type="match status" value="1"/>
</dbReference>
<proteinExistence type="inferred from homology"/>
<dbReference type="Proteomes" id="UP000307943">
    <property type="component" value="Unassembled WGS sequence"/>
</dbReference>
<dbReference type="InterPro" id="IPR039379">
    <property type="entry name" value="Protoglobin_sensor_dom"/>
</dbReference>
<dbReference type="GO" id="GO:0006935">
    <property type="term" value="P:chemotaxis"/>
    <property type="evidence" value="ECO:0007669"/>
    <property type="project" value="InterPro"/>
</dbReference>
<evidence type="ECO:0000256" key="1">
    <source>
        <dbReference type="ARBA" id="ARBA00023224"/>
    </source>
</evidence>
<evidence type="ECO:0000259" key="4">
    <source>
        <dbReference type="PROSITE" id="PS50111"/>
    </source>
</evidence>
<evidence type="ECO:0000256" key="2">
    <source>
        <dbReference type="ARBA" id="ARBA00029447"/>
    </source>
</evidence>
<dbReference type="SUPFAM" id="SSF46458">
    <property type="entry name" value="Globin-like"/>
    <property type="match status" value="1"/>
</dbReference>
<dbReference type="Pfam" id="PF00015">
    <property type="entry name" value="MCPsignal"/>
    <property type="match status" value="1"/>
</dbReference>
<dbReference type="GO" id="GO:0020037">
    <property type="term" value="F:heme binding"/>
    <property type="evidence" value="ECO:0007669"/>
    <property type="project" value="InterPro"/>
</dbReference>
<dbReference type="Gene3D" id="1.10.287.950">
    <property type="entry name" value="Methyl-accepting chemotaxis protein"/>
    <property type="match status" value="1"/>
</dbReference>
<evidence type="ECO:0000256" key="3">
    <source>
        <dbReference type="PROSITE-ProRule" id="PRU00284"/>
    </source>
</evidence>
<gene>
    <name evidence="5" type="ORF">FE784_32925</name>
</gene>
<dbReference type="GO" id="GO:0019825">
    <property type="term" value="F:oxygen binding"/>
    <property type="evidence" value="ECO:0007669"/>
    <property type="project" value="InterPro"/>
</dbReference>
<dbReference type="InterPro" id="IPR044398">
    <property type="entry name" value="Globin-sensor_dom"/>
</dbReference>
<dbReference type="EMBL" id="VDCQ01000067">
    <property type="protein sequence ID" value="TNJ62033.1"/>
    <property type="molecule type" value="Genomic_DNA"/>
</dbReference>
<dbReference type="GO" id="GO:0016020">
    <property type="term" value="C:membrane"/>
    <property type="evidence" value="ECO:0007669"/>
    <property type="project" value="InterPro"/>
</dbReference>
<dbReference type="OrthoDB" id="266313at2"/>
<dbReference type="SUPFAM" id="SSF58104">
    <property type="entry name" value="Methyl-accepting chemotaxis protein (MCP) signaling domain"/>
    <property type="match status" value="1"/>
</dbReference>
<dbReference type="PRINTS" id="PR00260">
    <property type="entry name" value="CHEMTRNSDUCR"/>
</dbReference>
<feature type="domain" description="Methyl-accepting transducer" evidence="4">
    <location>
        <begin position="237"/>
        <end position="464"/>
    </location>
</feature>
<organism evidence="5 6">
    <name type="scientific">Paenibacillus hemerocallicola</name>
    <dbReference type="NCBI Taxonomy" id="1172614"/>
    <lineage>
        <taxon>Bacteria</taxon>
        <taxon>Bacillati</taxon>
        <taxon>Bacillota</taxon>
        <taxon>Bacilli</taxon>
        <taxon>Bacillales</taxon>
        <taxon>Paenibacillaceae</taxon>
        <taxon>Paenibacillus</taxon>
    </lineage>
</organism>
<keyword evidence="1 3" id="KW-0807">Transducer</keyword>
<dbReference type="PANTHER" id="PTHR32089:SF118">
    <property type="entry name" value="HEME-BASED AEROTACTIC TRANSDUCER HEMAT"/>
    <property type="match status" value="1"/>
</dbReference>
<comment type="caution">
    <text evidence="5">The sequence shown here is derived from an EMBL/GenBank/DDBJ whole genome shotgun (WGS) entry which is preliminary data.</text>
</comment>
<protein>
    <submittedName>
        <fullName evidence="5">Chemotaxis protein</fullName>
    </submittedName>
</protein>
<dbReference type="AlphaFoldDB" id="A0A5C4SZD0"/>
<evidence type="ECO:0000313" key="5">
    <source>
        <dbReference type="EMBL" id="TNJ62033.1"/>
    </source>
</evidence>
<dbReference type="InterPro" id="IPR004090">
    <property type="entry name" value="Chemotax_Me-accpt_rcpt"/>
</dbReference>